<dbReference type="InterPro" id="IPR051202">
    <property type="entry name" value="Peptidase_C40"/>
</dbReference>
<keyword evidence="2" id="KW-0645">Protease</keyword>
<evidence type="ECO:0000256" key="4">
    <source>
        <dbReference type="ARBA" id="ARBA00022801"/>
    </source>
</evidence>
<dbReference type="GO" id="GO:0006508">
    <property type="term" value="P:proteolysis"/>
    <property type="evidence" value="ECO:0007669"/>
    <property type="project" value="UniProtKB-KW"/>
</dbReference>
<keyword evidence="4" id="KW-0378">Hydrolase</keyword>
<dbReference type="EMBL" id="JABSXK010000001">
    <property type="protein sequence ID" value="NRV11859.1"/>
    <property type="molecule type" value="Genomic_DNA"/>
</dbReference>
<dbReference type="Pfam" id="PF00877">
    <property type="entry name" value="NLPC_P60"/>
    <property type="match status" value="1"/>
</dbReference>
<keyword evidence="3 7" id="KW-0732">Signal</keyword>
<protein>
    <submittedName>
        <fullName evidence="9">TolA-binding protein</fullName>
    </submittedName>
</protein>
<evidence type="ECO:0000256" key="1">
    <source>
        <dbReference type="ARBA" id="ARBA00007074"/>
    </source>
</evidence>
<keyword evidence="6" id="KW-0175">Coiled coil</keyword>
<feature type="signal peptide" evidence="7">
    <location>
        <begin position="1"/>
        <end position="28"/>
    </location>
</feature>
<feature type="coiled-coil region" evidence="6">
    <location>
        <begin position="41"/>
        <end position="89"/>
    </location>
</feature>
<comment type="similarity">
    <text evidence="1">Belongs to the peptidase C40 family.</text>
</comment>
<name>A0A9Q5GK31_CLOBE</name>
<evidence type="ECO:0000256" key="6">
    <source>
        <dbReference type="SAM" id="Coils"/>
    </source>
</evidence>
<evidence type="ECO:0000313" key="10">
    <source>
        <dbReference type="Proteomes" id="UP000821656"/>
    </source>
</evidence>
<dbReference type="AlphaFoldDB" id="A0A9Q5GK31"/>
<dbReference type="PROSITE" id="PS51935">
    <property type="entry name" value="NLPC_P60"/>
    <property type="match status" value="1"/>
</dbReference>
<feature type="chain" id="PRO_5043273709" evidence="7">
    <location>
        <begin position="29"/>
        <end position="332"/>
    </location>
</feature>
<dbReference type="GO" id="GO:0008234">
    <property type="term" value="F:cysteine-type peptidase activity"/>
    <property type="evidence" value="ECO:0007669"/>
    <property type="project" value="UniProtKB-KW"/>
</dbReference>
<keyword evidence="5" id="KW-0788">Thiol protease</keyword>
<dbReference type="SUPFAM" id="SSF54001">
    <property type="entry name" value="Cysteine proteinases"/>
    <property type="match status" value="1"/>
</dbReference>
<evidence type="ECO:0000256" key="5">
    <source>
        <dbReference type="ARBA" id="ARBA00022807"/>
    </source>
</evidence>
<dbReference type="Proteomes" id="UP000821656">
    <property type="component" value="Unassembled WGS sequence"/>
</dbReference>
<comment type="caution">
    <text evidence="9">The sequence shown here is derived from an EMBL/GenBank/DDBJ whole genome shotgun (WGS) entry which is preliminary data.</text>
</comment>
<evidence type="ECO:0000256" key="7">
    <source>
        <dbReference type="SAM" id="SignalP"/>
    </source>
</evidence>
<dbReference type="Gene3D" id="3.90.1720.10">
    <property type="entry name" value="endopeptidase domain like (from Nostoc punctiforme)"/>
    <property type="match status" value="1"/>
</dbReference>
<proteinExistence type="inferred from homology"/>
<dbReference type="InterPro" id="IPR000064">
    <property type="entry name" value="NLP_P60_dom"/>
</dbReference>
<evidence type="ECO:0000259" key="8">
    <source>
        <dbReference type="PROSITE" id="PS51935"/>
    </source>
</evidence>
<sequence>MKIRCKFALIVALLFFMTMMSNELPAFAEPELSLEQAIQNIQECDSKIDNNIDKLNKIKEEVSQKEKQIKDNEEQLKIAKEDVEEKDKKLADRLKGIQLNGGVESTTLQYLDALISSGNVLEAMNKASLIYKICENDKNMILQAKESEKRIIEVNEEIEKGKADLQKNENDIRNQVVELEDQKDKLLKYIKDNNILLSTNTGITVPVTLSSDITGQKRSLIEEAEKYLKVPYLWGGESPSGFDCSGLIQYVFKSQGIYIPRISQDQQRFAKTISISEIKPGDLVFNKSSESTHVGMYIGDDMYIQAPRTGDVVKISRLSRSNMKYVGRVLDY</sequence>
<dbReference type="PANTHER" id="PTHR47053:SF1">
    <property type="entry name" value="MUREIN DD-ENDOPEPTIDASE MEPH-RELATED"/>
    <property type="match status" value="1"/>
</dbReference>
<evidence type="ECO:0000256" key="3">
    <source>
        <dbReference type="ARBA" id="ARBA00022729"/>
    </source>
</evidence>
<dbReference type="PANTHER" id="PTHR47053">
    <property type="entry name" value="MUREIN DD-ENDOPEPTIDASE MEPH-RELATED"/>
    <property type="match status" value="1"/>
</dbReference>
<evidence type="ECO:0000313" key="9">
    <source>
        <dbReference type="EMBL" id="NRV11859.1"/>
    </source>
</evidence>
<accession>A0A9Q5GK31</accession>
<feature type="coiled-coil region" evidence="6">
    <location>
        <begin position="144"/>
        <end position="185"/>
    </location>
</feature>
<dbReference type="InterPro" id="IPR057309">
    <property type="entry name" value="PcsB_CC"/>
</dbReference>
<reference evidence="9" key="1">
    <citation type="submission" date="2020-05" db="EMBL/GenBank/DDBJ databases">
        <title>Genomic insights into acetone-butanol-ethanol (ABE) fermentation by sequencing solventogenic clostridia strains.</title>
        <authorList>
            <person name="Brown S."/>
        </authorList>
    </citation>
    <scope>NUCLEOTIDE SEQUENCE</scope>
    <source>
        <strain evidence="9">DJ126</strain>
    </source>
</reference>
<dbReference type="Pfam" id="PF24568">
    <property type="entry name" value="CC_PcsB"/>
    <property type="match status" value="1"/>
</dbReference>
<feature type="domain" description="NlpC/P60" evidence="8">
    <location>
        <begin position="214"/>
        <end position="332"/>
    </location>
</feature>
<gene>
    <name evidence="9" type="ORF">DFH45_004822</name>
</gene>
<organism evidence="9 10">
    <name type="scientific">Clostridium beijerinckii</name>
    <name type="common">Clostridium MP</name>
    <dbReference type="NCBI Taxonomy" id="1520"/>
    <lineage>
        <taxon>Bacteria</taxon>
        <taxon>Bacillati</taxon>
        <taxon>Bacillota</taxon>
        <taxon>Clostridia</taxon>
        <taxon>Eubacteriales</taxon>
        <taxon>Clostridiaceae</taxon>
        <taxon>Clostridium</taxon>
    </lineage>
</organism>
<dbReference type="RefSeq" id="WP_077306739.1">
    <property type="nucleotide sequence ID" value="NZ_CP016090.1"/>
</dbReference>
<evidence type="ECO:0000256" key="2">
    <source>
        <dbReference type="ARBA" id="ARBA00022670"/>
    </source>
</evidence>
<dbReference type="InterPro" id="IPR038765">
    <property type="entry name" value="Papain-like_cys_pep_sf"/>
</dbReference>